<proteinExistence type="predicted"/>
<keyword evidence="2" id="KW-1185">Reference proteome</keyword>
<sequence>MPEIQLSKDKVKQSLAKSATLPETEIATASIRHDSLESAVVLLAGEPVPHDKTIKLKSNRKSKPLDQIWVGRTSRWSLGSNKDGAFSSTECEFTPEDIKKYENDGKRQAGLWKLVWLCGELKKTVKAKAGRSSNGEA</sequence>
<name>A0AAD4IIL5_9PLEO</name>
<accession>A0AAD4IIL5</accession>
<evidence type="ECO:0000313" key="1">
    <source>
        <dbReference type="EMBL" id="KAG9195170.1"/>
    </source>
</evidence>
<reference evidence="1" key="1">
    <citation type="submission" date="2021-07" db="EMBL/GenBank/DDBJ databases">
        <title>Genome Resource of American Ginseng Black Spot Pathogen Alternaria panax.</title>
        <authorList>
            <person name="Qiu C."/>
            <person name="Wang W."/>
            <person name="Liu Z."/>
        </authorList>
    </citation>
    <scope>NUCLEOTIDE SEQUENCE</scope>
    <source>
        <strain evidence="1">BNCC115425</strain>
    </source>
</reference>
<dbReference type="Proteomes" id="UP001199106">
    <property type="component" value="Unassembled WGS sequence"/>
</dbReference>
<comment type="caution">
    <text evidence="1">The sequence shown here is derived from an EMBL/GenBank/DDBJ whole genome shotgun (WGS) entry which is preliminary data.</text>
</comment>
<dbReference type="EMBL" id="JAANER010000001">
    <property type="protein sequence ID" value="KAG9195170.1"/>
    <property type="molecule type" value="Genomic_DNA"/>
</dbReference>
<evidence type="ECO:0000313" key="2">
    <source>
        <dbReference type="Proteomes" id="UP001199106"/>
    </source>
</evidence>
<dbReference type="AlphaFoldDB" id="A0AAD4IIL5"/>
<organism evidence="1 2">
    <name type="scientific">Alternaria panax</name>
    <dbReference type="NCBI Taxonomy" id="48097"/>
    <lineage>
        <taxon>Eukaryota</taxon>
        <taxon>Fungi</taxon>
        <taxon>Dikarya</taxon>
        <taxon>Ascomycota</taxon>
        <taxon>Pezizomycotina</taxon>
        <taxon>Dothideomycetes</taxon>
        <taxon>Pleosporomycetidae</taxon>
        <taxon>Pleosporales</taxon>
        <taxon>Pleosporineae</taxon>
        <taxon>Pleosporaceae</taxon>
        <taxon>Alternaria</taxon>
        <taxon>Alternaria sect. Panax</taxon>
    </lineage>
</organism>
<gene>
    <name evidence="1" type="ORF">G6011_00290</name>
</gene>
<protein>
    <submittedName>
        <fullName evidence="1">Uncharacterized protein</fullName>
    </submittedName>
</protein>